<dbReference type="PANTHER" id="PTHR43818">
    <property type="entry name" value="BCDNA.GH03377"/>
    <property type="match status" value="1"/>
</dbReference>
<protein>
    <submittedName>
        <fullName evidence="3">Oxidoreductase family, NAD-binding Rossmann fold</fullName>
    </submittedName>
</protein>
<feature type="chain" id="PRO_5021908923" evidence="1">
    <location>
        <begin position="25"/>
        <end position="356"/>
    </location>
</feature>
<keyword evidence="1" id="KW-0732">Signal</keyword>
<gene>
    <name evidence="3" type="ORF">Pan216_09390</name>
</gene>
<dbReference type="AlphaFoldDB" id="A0A518AZH1"/>
<dbReference type="OrthoDB" id="128220at2"/>
<feature type="domain" description="Gfo/Idh/MocA-like oxidoreductase N-terminal" evidence="2">
    <location>
        <begin position="30"/>
        <end position="157"/>
    </location>
</feature>
<dbReference type="InterPro" id="IPR000683">
    <property type="entry name" value="Gfo/Idh/MocA-like_OxRdtase_N"/>
</dbReference>
<dbReference type="EMBL" id="CP036279">
    <property type="protein sequence ID" value="QDU60102.1"/>
    <property type="molecule type" value="Genomic_DNA"/>
</dbReference>
<dbReference type="InterPro" id="IPR050463">
    <property type="entry name" value="Gfo/Idh/MocA_oxidrdct_glycsds"/>
</dbReference>
<name>A0A518AZH1_9BACT</name>
<sequence precursor="true">MPLRPPRLLAACLTLLALGGFAHADDAKPVRVGIIGLDTSHAPAFAKILNDPKAAKDVSGFRVVAAYPKGSPDIESSVSRVPKYTEILKEMGVAIVPSIPDLVDQVDVVLLETNDGRPHLEQALPVLKAGKPVFIDKPVAASLADTIAIFEAAKRFKTPVFSSSSLRYLQGADAVRTGKYGKVLGADTWSPQSMDPTHPDLLWYGIHGVEPLFTMMGTGCKTVRRFVNKDQDVVVGTWTDGRLGVFRGLKQGARGYGAVAFTEKKILPLSRFDGYRPLMVEIVKMWRSGEVPVPAEETIEIIAFCEAADISKEKKGAPVELAPLIKKARAEASSRLAALLDEKDGAKVAAGTAARN</sequence>
<dbReference type="Pfam" id="PF01408">
    <property type="entry name" value="GFO_IDH_MocA"/>
    <property type="match status" value="1"/>
</dbReference>
<evidence type="ECO:0000259" key="2">
    <source>
        <dbReference type="Pfam" id="PF01408"/>
    </source>
</evidence>
<dbReference type="KEGG" id="knv:Pan216_09390"/>
<evidence type="ECO:0000256" key="1">
    <source>
        <dbReference type="SAM" id="SignalP"/>
    </source>
</evidence>
<dbReference type="SUPFAM" id="SSF51735">
    <property type="entry name" value="NAD(P)-binding Rossmann-fold domains"/>
    <property type="match status" value="1"/>
</dbReference>
<dbReference type="PANTHER" id="PTHR43818:SF9">
    <property type="entry name" value="HYPOTHETICAL OXIDOREDUCTASE"/>
    <property type="match status" value="1"/>
</dbReference>
<reference evidence="3 4" key="1">
    <citation type="submission" date="2019-02" db="EMBL/GenBank/DDBJ databases">
        <title>Deep-cultivation of Planctomycetes and their phenomic and genomic characterization uncovers novel biology.</title>
        <authorList>
            <person name="Wiegand S."/>
            <person name="Jogler M."/>
            <person name="Boedeker C."/>
            <person name="Pinto D."/>
            <person name="Vollmers J."/>
            <person name="Rivas-Marin E."/>
            <person name="Kohn T."/>
            <person name="Peeters S.H."/>
            <person name="Heuer A."/>
            <person name="Rast P."/>
            <person name="Oberbeckmann S."/>
            <person name="Bunk B."/>
            <person name="Jeske O."/>
            <person name="Meyerdierks A."/>
            <person name="Storesund J.E."/>
            <person name="Kallscheuer N."/>
            <person name="Luecker S."/>
            <person name="Lage O.M."/>
            <person name="Pohl T."/>
            <person name="Merkel B.J."/>
            <person name="Hornburger P."/>
            <person name="Mueller R.-W."/>
            <person name="Bruemmer F."/>
            <person name="Labrenz M."/>
            <person name="Spormann A.M."/>
            <person name="Op den Camp H."/>
            <person name="Overmann J."/>
            <person name="Amann R."/>
            <person name="Jetten M.S.M."/>
            <person name="Mascher T."/>
            <person name="Medema M.H."/>
            <person name="Devos D.P."/>
            <person name="Kaster A.-K."/>
            <person name="Ovreas L."/>
            <person name="Rohde M."/>
            <person name="Galperin M.Y."/>
            <person name="Jogler C."/>
        </authorList>
    </citation>
    <scope>NUCLEOTIDE SEQUENCE [LARGE SCALE GENOMIC DNA]</scope>
    <source>
        <strain evidence="3 4">Pan216</strain>
    </source>
</reference>
<feature type="signal peptide" evidence="1">
    <location>
        <begin position="1"/>
        <end position="24"/>
    </location>
</feature>
<dbReference type="Proteomes" id="UP000317093">
    <property type="component" value="Chromosome"/>
</dbReference>
<dbReference type="GO" id="GO:0000166">
    <property type="term" value="F:nucleotide binding"/>
    <property type="evidence" value="ECO:0007669"/>
    <property type="project" value="InterPro"/>
</dbReference>
<dbReference type="Gene3D" id="3.40.50.720">
    <property type="entry name" value="NAD(P)-binding Rossmann-like Domain"/>
    <property type="match status" value="1"/>
</dbReference>
<accession>A0A518AZH1</accession>
<proteinExistence type="predicted"/>
<evidence type="ECO:0000313" key="3">
    <source>
        <dbReference type="EMBL" id="QDU60102.1"/>
    </source>
</evidence>
<keyword evidence="4" id="KW-1185">Reference proteome</keyword>
<dbReference type="RefSeq" id="WP_145255418.1">
    <property type="nucleotide sequence ID" value="NZ_CP036279.1"/>
</dbReference>
<organism evidence="3 4">
    <name type="scientific">Kolteria novifilia</name>
    <dbReference type="NCBI Taxonomy" id="2527975"/>
    <lineage>
        <taxon>Bacteria</taxon>
        <taxon>Pseudomonadati</taxon>
        <taxon>Planctomycetota</taxon>
        <taxon>Planctomycetia</taxon>
        <taxon>Kolteriales</taxon>
        <taxon>Kolteriaceae</taxon>
        <taxon>Kolteria</taxon>
    </lineage>
</organism>
<evidence type="ECO:0000313" key="4">
    <source>
        <dbReference type="Proteomes" id="UP000317093"/>
    </source>
</evidence>
<dbReference type="InterPro" id="IPR036291">
    <property type="entry name" value="NAD(P)-bd_dom_sf"/>
</dbReference>